<dbReference type="AlphaFoldDB" id="A0A0R2BKH0"/>
<evidence type="ECO:0000256" key="3">
    <source>
        <dbReference type="ARBA" id="ARBA00022989"/>
    </source>
</evidence>
<feature type="transmembrane region" description="Helical" evidence="5">
    <location>
        <begin position="389"/>
        <end position="409"/>
    </location>
</feature>
<evidence type="ECO:0000313" key="7">
    <source>
        <dbReference type="Proteomes" id="UP000051813"/>
    </source>
</evidence>
<feature type="transmembrane region" description="Helical" evidence="5">
    <location>
        <begin position="156"/>
        <end position="174"/>
    </location>
</feature>
<dbReference type="EMBL" id="AYYK01000001">
    <property type="protein sequence ID" value="KRM80008.1"/>
    <property type="molecule type" value="Genomic_DNA"/>
</dbReference>
<dbReference type="PANTHER" id="PTHR11785">
    <property type="entry name" value="AMINO ACID TRANSPORTER"/>
    <property type="match status" value="1"/>
</dbReference>
<evidence type="ECO:0000256" key="5">
    <source>
        <dbReference type="SAM" id="Phobius"/>
    </source>
</evidence>
<comment type="caution">
    <text evidence="6">The sequence shown here is derived from an EMBL/GenBank/DDBJ whole genome shotgun (WGS) entry which is preliminary data.</text>
</comment>
<keyword evidence="2 5" id="KW-0812">Transmembrane</keyword>
<accession>A0A0R2BKH0</accession>
<protein>
    <submittedName>
        <fullName evidence="6">Amino acid transporter</fullName>
    </submittedName>
</protein>
<keyword evidence="7" id="KW-1185">Reference proteome</keyword>
<name>A0A0R2BKH0_9LACO</name>
<dbReference type="PANTHER" id="PTHR11785:SF512">
    <property type="entry name" value="SOBREMESA, ISOFORM B"/>
    <property type="match status" value="1"/>
</dbReference>
<reference evidence="6 7" key="1">
    <citation type="journal article" date="2015" name="Genome Announc.">
        <title>Expanding the biotechnology potential of lactobacilli through comparative genomics of 213 strains and associated genera.</title>
        <authorList>
            <person name="Sun Z."/>
            <person name="Harris H.M."/>
            <person name="McCann A."/>
            <person name="Guo C."/>
            <person name="Argimon S."/>
            <person name="Zhang W."/>
            <person name="Yang X."/>
            <person name="Jeffery I.B."/>
            <person name="Cooney J.C."/>
            <person name="Kagawa T.F."/>
            <person name="Liu W."/>
            <person name="Song Y."/>
            <person name="Salvetti E."/>
            <person name="Wrobel A."/>
            <person name="Rasinkangas P."/>
            <person name="Parkhill J."/>
            <person name="Rea M.C."/>
            <person name="O'Sullivan O."/>
            <person name="Ritari J."/>
            <person name="Douillard F.P."/>
            <person name="Paul Ross R."/>
            <person name="Yang R."/>
            <person name="Briner A.E."/>
            <person name="Felis G.E."/>
            <person name="de Vos W.M."/>
            <person name="Barrangou R."/>
            <person name="Klaenhammer T.R."/>
            <person name="Caufield P.W."/>
            <person name="Cui Y."/>
            <person name="Zhang H."/>
            <person name="O'Toole P.W."/>
        </authorList>
    </citation>
    <scope>NUCLEOTIDE SEQUENCE [LARGE SCALE GENOMIC DNA]</scope>
    <source>
        <strain evidence="6 7">DSM 20335</strain>
    </source>
</reference>
<dbReference type="Pfam" id="PF13520">
    <property type="entry name" value="AA_permease_2"/>
    <property type="match status" value="1"/>
</dbReference>
<sequence length="445" mass="47796">MAQKEQLQRSIGLTSALTTVMGTVIGGGVFFKISTLAASTMSPSLLLLIWVIAGFLTIAGGLCLAEIATAIPEAGGAVNYIEIAYGKLPSFLLGWAQVLIYYPANIAALSIVFATQLISLLGWSSGLIIPIAIITAFSLTGLNLLGAKLGSIVQNLTLIIKLIPIIIIIVFGLINPHAQTLQLWPIHPGEQVSWLTALNGGLLAAMFAYDGWISVGNMAGEMKNPRKHLPIAIISGLGLTTLVYLFINLAFLKALPIGQLAGNTTAAADSALAILGTFGGRLVTIGILVSVYGAINGYTMTGMRVAYAMGVNNTIPLAHHFRKTTPHTKVPLLASLVQLAVAVVMIFMGNFDFLTDMVVFVMWIFNTMIFGAVFILRKKYPDLERPYKVMGYPWIPIIAIIGGTFIVISTLFTQFSLAVLGIGITLLGIPCYYWQQRHDNEQDLN</sequence>
<keyword evidence="3 5" id="KW-1133">Transmembrane helix</keyword>
<feature type="transmembrane region" description="Helical" evidence="5">
    <location>
        <begin position="271"/>
        <end position="295"/>
    </location>
</feature>
<evidence type="ECO:0000313" key="6">
    <source>
        <dbReference type="EMBL" id="KRM80008.1"/>
    </source>
</evidence>
<dbReference type="PATRIC" id="fig|1423738.3.peg.720"/>
<dbReference type="InterPro" id="IPR050598">
    <property type="entry name" value="AminoAcid_Transporter"/>
</dbReference>
<feature type="transmembrane region" description="Helical" evidence="5">
    <location>
        <begin position="415"/>
        <end position="434"/>
    </location>
</feature>
<dbReference type="Gene3D" id="1.20.1740.10">
    <property type="entry name" value="Amino acid/polyamine transporter I"/>
    <property type="match status" value="1"/>
</dbReference>
<feature type="transmembrane region" description="Helical" evidence="5">
    <location>
        <begin position="194"/>
        <end position="217"/>
    </location>
</feature>
<feature type="transmembrane region" description="Helical" evidence="5">
    <location>
        <begin position="120"/>
        <end position="144"/>
    </location>
</feature>
<comment type="subcellular location">
    <subcellularLocation>
        <location evidence="1">Membrane</location>
        <topology evidence="1">Multi-pass membrane protein</topology>
    </subcellularLocation>
</comment>
<dbReference type="OrthoDB" id="3181223at2"/>
<feature type="transmembrane region" description="Helical" evidence="5">
    <location>
        <begin position="45"/>
        <end position="71"/>
    </location>
</feature>
<feature type="transmembrane region" description="Helical" evidence="5">
    <location>
        <begin position="330"/>
        <end position="351"/>
    </location>
</feature>
<feature type="transmembrane region" description="Helical" evidence="5">
    <location>
        <begin position="92"/>
        <end position="114"/>
    </location>
</feature>
<gene>
    <name evidence="6" type="ORF">FC84_GL000711</name>
</gene>
<evidence type="ECO:0000256" key="4">
    <source>
        <dbReference type="ARBA" id="ARBA00023136"/>
    </source>
</evidence>
<dbReference type="RefSeq" id="WP_151425821.1">
    <property type="nucleotide sequence ID" value="NZ_AYYK01000001.1"/>
</dbReference>
<feature type="transmembrane region" description="Helical" evidence="5">
    <location>
        <begin position="12"/>
        <end position="33"/>
    </location>
</feature>
<dbReference type="PIRSF" id="PIRSF006060">
    <property type="entry name" value="AA_transporter"/>
    <property type="match status" value="1"/>
</dbReference>
<organism evidence="6 7">
    <name type="scientific">Lapidilactobacillus dextrinicus DSM 20335</name>
    <dbReference type="NCBI Taxonomy" id="1423738"/>
    <lineage>
        <taxon>Bacteria</taxon>
        <taxon>Bacillati</taxon>
        <taxon>Bacillota</taxon>
        <taxon>Bacilli</taxon>
        <taxon>Lactobacillales</taxon>
        <taxon>Lactobacillaceae</taxon>
        <taxon>Lapidilactobacillus</taxon>
    </lineage>
</organism>
<proteinExistence type="predicted"/>
<keyword evidence="4 5" id="KW-0472">Membrane</keyword>
<dbReference type="InterPro" id="IPR002293">
    <property type="entry name" value="AA/rel_permease1"/>
</dbReference>
<dbReference type="GO" id="GO:0016020">
    <property type="term" value="C:membrane"/>
    <property type="evidence" value="ECO:0007669"/>
    <property type="project" value="UniProtKB-SubCell"/>
</dbReference>
<dbReference type="STRING" id="1423738.FC84_GL000711"/>
<evidence type="ECO:0000256" key="1">
    <source>
        <dbReference type="ARBA" id="ARBA00004141"/>
    </source>
</evidence>
<dbReference type="GO" id="GO:0015179">
    <property type="term" value="F:L-amino acid transmembrane transporter activity"/>
    <property type="evidence" value="ECO:0007669"/>
    <property type="project" value="TreeGrafter"/>
</dbReference>
<feature type="transmembrane region" description="Helical" evidence="5">
    <location>
        <begin position="357"/>
        <end position="377"/>
    </location>
</feature>
<dbReference type="Proteomes" id="UP000051813">
    <property type="component" value="Unassembled WGS sequence"/>
</dbReference>
<evidence type="ECO:0000256" key="2">
    <source>
        <dbReference type="ARBA" id="ARBA00022692"/>
    </source>
</evidence>
<feature type="transmembrane region" description="Helical" evidence="5">
    <location>
        <begin position="229"/>
        <end position="251"/>
    </location>
</feature>